<organism evidence="2 3">
    <name type="scientific">Alteromonas stellipolaris</name>
    <dbReference type="NCBI Taxonomy" id="233316"/>
    <lineage>
        <taxon>Bacteria</taxon>
        <taxon>Pseudomonadati</taxon>
        <taxon>Pseudomonadota</taxon>
        <taxon>Gammaproteobacteria</taxon>
        <taxon>Alteromonadales</taxon>
        <taxon>Alteromonadaceae</taxon>
        <taxon>Alteromonas/Salinimonas group</taxon>
        <taxon>Alteromonas</taxon>
    </lineage>
</organism>
<dbReference type="Proteomes" id="UP001170717">
    <property type="component" value="Unassembled WGS sequence"/>
</dbReference>
<dbReference type="PRINTS" id="PR00111">
    <property type="entry name" value="ABHYDROLASE"/>
</dbReference>
<dbReference type="InterPro" id="IPR000639">
    <property type="entry name" value="Epox_hydrolase-like"/>
</dbReference>
<dbReference type="EMBL" id="JAUOQI010000003">
    <property type="protein sequence ID" value="MDO6576886.1"/>
    <property type="molecule type" value="Genomic_DNA"/>
</dbReference>
<reference evidence="2" key="1">
    <citation type="submission" date="2023-07" db="EMBL/GenBank/DDBJ databases">
        <title>Genome content predicts the carbon catabolic preferences of heterotrophic bacteria.</title>
        <authorList>
            <person name="Gralka M."/>
        </authorList>
    </citation>
    <scope>NUCLEOTIDE SEQUENCE</scope>
    <source>
        <strain evidence="2">F2M12</strain>
    </source>
</reference>
<keyword evidence="2" id="KW-0378">Hydrolase</keyword>
<dbReference type="InterPro" id="IPR050266">
    <property type="entry name" value="AB_hydrolase_sf"/>
</dbReference>
<protein>
    <submittedName>
        <fullName evidence="2">Alpha/beta hydrolase</fullName>
    </submittedName>
</protein>
<gene>
    <name evidence="2" type="ORF">Q4527_05750</name>
</gene>
<evidence type="ECO:0000313" key="3">
    <source>
        <dbReference type="Proteomes" id="UP001170717"/>
    </source>
</evidence>
<proteinExistence type="predicted"/>
<sequence>MVVIYIVVALIFCLLVASWFFTQHIDKKIEKNFRPPGQFSNVQQEKFHYTKQGQGPVLILIHGLAGNALNFTALANQLAKYYTVYSIDRPGSGFSTRHRNTSADFSVQSATILAWMSQLNLGEAFVAGHSMGGAIALRMALDAPDKIKSVSLLCPLTVPLTKGPGPLSVLYIPYQRLRSLISKTLAAPLRIVFGKKQVAQVFFPERVPSNFGSESGGALALHSESFYQASCDMVASTESLYKQFEHYKTISCPVGILYGEQDAILSPDAHMSYIATSLPSSMAEIIPNAGHMIINTQPEACFNFINKVNKVGVQLGLA</sequence>
<evidence type="ECO:0000259" key="1">
    <source>
        <dbReference type="Pfam" id="PF00561"/>
    </source>
</evidence>
<comment type="caution">
    <text evidence="2">The sequence shown here is derived from an EMBL/GenBank/DDBJ whole genome shotgun (WGS) entry which is preliminary data.</text>
</comment>
<name>A0AAW7Z2V5_9ALTE</name>
<dbReference type="InterPro" id="IPR000073">
    <property type="entry name" value="AB_hydrolase_1"/>
</dbReference>
<evidence type="ECO:0000313" key="2">
    <source>
        <dbReference type="EMBL" id="MDO6576886.1"/>
    </source>
</evidence>
<dbReference type="Pfam" id="PF00561">
    <property type="entry name" value="Abhydrolase_1"/>
    <property type="match status" value="1"/>
</dbReference>
<dbReference type="GO" id="GO:0016787">
    <property type="term" value="F:hydrolase activity"/>
    <property type="evidence" value="ECO:0007669"/>
    <property type="project" value="UniProtKB-KW"/>
</dbReference>
<dbReference type="PRINTS" id="PR00412">
    <property type="entry name" value="EPOXHYDRLASE"/>
</dbReference>
<dbReference type="Gene3D" id="3.40.50.1820">
    <property type="entry name" value="alpha/beta hydrolase"/>
    <property type="match status" value="1"/>
</dbReference>
<feature type="domain" description="AB hydrolase-1" evidence="1">
    <location>
        <begin position="56"/>
        <end position="294"/>
    </location>
</feature>
<dbReference type="RefSeq" id="WP_082819662.1">
    <property type="nucleotide sequence ID" value="NZ_CP015346.1"/>
</dbReference>
<dbReference type="PANTHER" id="PTHR43798">
    <property type="entry name" value="MONOACYLGLYCEROL LIPASE"/>
    <property type="match status" value="1"/>
</dbReference>
<dbReference type="AlphaFoldDB" id="A0AAW7Z2V5"/>
<dbReference type="InterPro" id="IPR029058">
    <property type="entry name" value="AB_hydrolase_fold"/>
</dbReference>
<dbReference type="SUPFAM" id="SSF53474">
    <property type="entry name" value="alpha/beta-Hydrolases"/>
    <property type="match status" value="1"/>
</dbReference>
<accession>A0AAW7Z2V5</accession>